<dbReference type="EMBL" id="JARBDR010000921">
    <property type="protein sequence ID" value="KAJ8299280.1"/>
    <property type="molecule type" value="Genomic_DNA"/>
</dbReference>
<gene>
    <name evidence="2" type="ORF">KUTeg_023340</name>
</gene>
<sequence>MADYRNHRNGRSEEMLDSENQQRVDGLSSKLALDIEEETKESNRYLDDMLEVDVFTTGRFRIIFINLASSFDEHIDLCANNIFSDNSHINSHISTIKRHISLYSLNI</sequence>
<evidence type="ECO:0000256" key="1">
    <source>
        <dbReference type="SAM" id="MobiDB-lite"/>
    </source>
</evidence>
<feature type="compositionally biased region" description="Basic and acidic residues" evidence="1">
    <location>
        <begin position="1"/>
        <end position="14"/>
    </location>
</feature>
<evidence type="ECO:0000313" key="2">
    <source>
        <dbReference type="EMBL" id="KAJ8299280.1"/>
    </source>
</evidence>
<accession>A0ABQ9E6Y3</accession>
<keyword evidence="3" id="KW-1185">Reference proteome</keyword>
<organism evidence="2 3">
    <name type="scientific">Tegillarca granosa</name>
    <name type="common">Malaysian cockle</name>
    <name type="synonym">Anadara granosa</name>
    <dbReference type="NCBI Taxonomy" id="220873"/>
    <lineage>
        <taxon>Eukaryota</taxon>
        <taxon>Metazoa</taxon>
        <taxon>Spiralia</taxon>
        <taxon>Lophotrochozoa</taxon>
        <taxon>Mollusca</taxon>
        <taxon>Bivalvia</taxon>
        <taxon>Autobranchia</taxon>
        <taxon>Pteriomorphia</taxon>
        <taxon>Arcoida</taxon>
        <taxon>Arcoidea</taxon>
        <taxon>Arcidae</taxon>
        <taxon>Tegillarca</taxon>
    </lineage>
</organism>
<evidence type="ECO:0000313" key="3">
    <source>
        <dbReference type="Proteomes" id="UP001217089"/>
    </source>
</evidence>
<feature type="region of interest" description="Disordered" evidence="1">
    <location>
        <begin position="1"/>
        <end position="25"/>
    </location>
</feature>
<dbReference type="Proteomes" id="UP001217089">
    <property type="component" value="Unassembled WGS sequence"/>
</dbReference>
<protein>
    <recommendedName>
        <fullName evidence="4">t-SNARE coiled-coil homology domain-containing protein</fullName>
    </recommendedName>
</protein>
<name>A0ABQ9E6Y3_TEGGR</name>
<reference evidence="2 3" key="1">
    <citation type="submission" date="2022-12" db="EMBL/GenBank/DDBJ databases">
        <title>Chromosome-level genome of Tegillarca granosa.</title>
        <authorList>
            <person name="Kim J."/>
        </authorList>
    </citation>
    <scope>NUCLEOTIDE SEQUENCE [LARGE SCALE GENOMIC DNA]</scope>
    <source>
        <strain evidence="2">Teg-2019</strain>
        <tissue evidence="2">Adductor muscle</tissue>
    </source>
</reference>
<evidence type="ECO:0008006" key="4">
    <source>
        <dbReference type="Google" id="ProtNLM"/>
    </source>
</evidence>
<comment type="caution">
    <text evidence="2">The sequence shown here is derived from an EMBL/GenBank/DDBJ whole genome shotgun (WGS) entry which is preliminary data.</text>
</comment>
<proteinExistence type="predicted"/>